<evidence type="ECO:0000256" key="1">
    <source>
        <dbReference type="ARBA" id="ARBA00001393"/>
    </source>
</evidence>
<dbReference type="InterPro" id="IPR016037">
    <property type="entry name" value="DHQ_synth_AroB"/>
</dbReference>
<feature type="binding site" evidence="19">
    <location>
        <position position="159"/>
    </location>
    <ligand>
        <name>NAD(+)</name>
        <dbReference type="ChEBI" id="CHEBI:57540"/>
    </ligand>
</feature>
<feature type="binding site" evidence="19">
    <location>
        <begin position="146"/>
        <end position="147"/>
    </location>
    <ligand>
        <name>NAD(+)</name>
        <dbReference type="ChEBI" id="CHEBI:57540"/>
    </ligand>
</feature>
<dbReference type="GO" id="GO:0005737">
    <property type="term" value="C:cytoplasm"/>
    <property type="evidence" value="ECO:0007669"/>
    <property type="project" value="UniProtKB-SubCell"/>
</dbReference>
<dbReference type="PIRSF" id="PIRSF001455">
    <property type="entry name" value="DHQ_synth"/>
    <property type="match status" value="1"/>
</dbReference>
<feature type="binding site" evidence="19">
    <location>
        <position position="264"/>
    </location>
    <ligand>
        <name>Zn(2+)</name>
        <dbReference type="ChEBI" id="CHEBI:29105"/>
    </ligand>
</feature>
<sequence length="381" mass="39237">MNVVGDVLGAPRGAPAVTVEVALGDRAYPIHIGPGLLGRAGELVRAALPKAGRAFVVSDETVAGLYLEPLAATLEAAGLAWTGHIVPAGEASKSVGRLEALLDAMLGFGLERGTPVIALGGGVVGDLAGFAAAVALRGVPLVQIPTTLLSQVDSSVGGKTAVNSRHGKNLIGAFHQPRLVLADTDTLDSLPPRELLAGYAETAKYGLIGDAGFWDWLEANGAALLAGDARGRAEAIAVSCRAKAAVVAADEREAGQRALLNLGHTFGHALEAETGYGAALLHGEAVAIGMVMAFDLSHRIGLCPGQDVARVRRHLEAVGLPVRPDPARSWDIDRLMGHMARDKKVEDGRVTFVVADGIGKAHLKRDVPAAAVRETLAAALS</sequence>
<evidence type="ECO:0000256" key="9">
    <source>
        <dbReference type="ARBA" id="ARBA00017684"/>
    </source>
</evidence>
<comment type="pathway">
    <text evidence="6 19">Metabolic intermediate biosynthesis; chorismate biosynthesis; chorismate from D-erythrose 4-phosphate and phosphoenolpyruvate: step 2/7.</text>
</comment>
<comment type="catalytic activity">
    <reaction evidence="1 19">
        <text>7-phospho-2-dehydro-3-deoxy-D-arabino-heptonate = 3-dehydroquinate + phosphate</text>
        <dbReference type="Rhea" id="RHEA:21968"/>
        <dbReference type="ChEBI" id="CHEBI:32364"/>
        <dbReference type="ChEBI" id="CHEBI:43474"/>
        <dbReference type="ChEBI" id="CHEBI:58394"/>
        <dbReference type="EC" id="4.2.3.4"/>
    </reaction>
</comment>
<organism evidence="22 23">
    <name type="scientific">Roseospira navarrensis</name>
    <dbReference type="NCBI Taxonomy" id="140058"/>
    <lineage>
        <taxon>Bacteria</taxon>
        <taxon>Pseudomonadati</taxon>
        <taxon>Pseudomonadota</taxon>
        <taxon>Alphaproteobacteria</taxon>
        <taxon>Rhodospirillales</taxon>
        <taxon>Rhodospirillaceae</taxon>
        <taxon>Roseospira</taxon>
    </lineage>
</organism>
<evidence type="ECO:0000256" key="17">
    <source>
        <dbReference type="ARBA" id="ARBA00023239"/>
    </source>
</evidence>
<dbReference type="PANTHER" id="PTHR43622:SF7">
    <property type="entry name" value="3-DEHYDROQUINATE SYNTHASE, CHLOROPLASTIC"/>
    <property type="match status" value="1"/>
</dbReference>
<evidence type="ECO:0000256" key="10">
    <source>
        <dbReference type="ARBA" id="ARBA00022490"/>
    </source>
</evidence>
<dbReference type="UniPathway" id="UPA00053">
    <property type="reaction ID" value="UER00085"/>
</dbReference>
<dbReference type="InterPro" id="IPR030960">
    <property type="entry name" value="DHQS/DOIS_N"/>
</dbReference>
<keyword evidence="14 19" id="KW-0862">Zinc</keyword>
<evidence type="ECO:0000256" key="16">
    <source>
        <dbReference type="ARBA" id="ARBA00023141"/>
    </source>
</evidence>
<proteinExistence type="inferred from homology"/>
<dbReference type="AlphaFoldDB" id="A0A7X2D2T6"/>
<keyword evidence="11 19" id="KW-0028">Amino-acid biosynthesis</keyword>
<dbReference type="HAMAP" id="MF_00110">
    <property type="entry name" value="DHQ_synthase"/>
    <property type="match status" value="1"/>
</dbReference>
<evidence type="ECO:0000256" key="15">
    <source>
        <dbReference type="ARBA" id="ARBA00023027"/>
    </source>
</evidence>
<dbReference type="InterPro" id="IPR050071">
    <property type="entry name" value="Dehydroquinate_synthase"/>
</dbReference>
<evidence type="ECO:0000256" key="8">
    <source>
        <dbReference type="ARBA" id="ARBA00013031"/>
    </source>
</evidence>
<keyword evidence="23" id="KW-1185">Reference proteome</keyword>
<evidence type="ECO:0000256" key="11">
    <source>
        <dbReference type="ARBA" id="ARBA00022605"/>
    </source>
</evidence>
<evidence type="ECO:0000256" key="4">
    <source>
        <dbReference type="ARBA" id="ARBA00003485"/>
    </source>
</evidence>
<evidence type="ECO:0000256" key="12">
    <source>
        <dbReference type="ARBA" id="ARBA00022723"/>
    </source>
</evidence>
<dbReference type="GO" id="GO:0000166">
    <property type="term" value="F:nucleotide binding"/>
    <property type="evidence" value="ECO:0007669"/>
    <property type="project" value="UniProtKB-KW"/>
</dbReference>
<evidence type="ECO:0000256" key="2">
    <source>
        <dbReference type="ARBA" id="ARBA00001911"/>
    </source>
</evidence>
<dbReference type="GO" id="GO:0003856">
    <property type="term" value="F:3-dehydroquinate synthase activity"/>
    <property type="evidence" value="ECO:0007669"/>
    <property type="project" value="UniProtKB-UniRule"/>
</dbReference>
<comment type="caution">
    <text evidence="22">The sequence shown here is derived from an EMBL/GenBank/DDBJ whole genome shotgun (WGS) entry which is preliminary data.</text>
</comment>
<comment type="caution">
    <text evidence="19">Lacks conserved residue(s) required for the propagation of feature annotation.</text>
</comment>
<evidence type="ECO:0000259" key="20">
    <source>
        <dbReference type="Pfam" id="PF01761"/>
    </source>
</evidence>
<dbReference type="CDD" id="cd08195">
    <property type="entry name" value="DHQS"/>
    <property type="match status" value="1"/>
</dbReference>
<evidence type="ECO:0000256" key="5">
    <source>
        <dbReference type="ARBA" id="ARBA00004496"/>
    </source>
</evidence>
<feature type="domain" description="3-dehydroquinate synthase N-terminal" evidence="20">
    <location>
        <begin position="85"/>
        <end position="195"/>
    </location>
</feature>
<evidence type="ECO:0000259" key="21">
    <source>
        <dbReference type="Pfam" id="PF24621"/>
    </source>
</evidence>
<evidence type="ECO:0000313" key="23">
    <source>
        <dbReference type="Proteomes" id="UP000434582"/>
    </source>
</evidence>
<keyword evidence="18 19" id="KW-0170">Cobalt</keyword>
<evidence type="ECO:0000256" key="14">
    <source>
        <dbReference type="ARBA" id="ARBA00022833"/>
    </source>
</evidence>
<keyword evidence="13 19" id="KW-0547">Nucleotide-binding</keyword>
<evidence type="ECO:0000256" key="7">
    <source>
        <dbReference type="ARBA" id="ARBA00005412"/>
    </source>
</evidence>
<keyword evidence="10 19" id="KW-0963">Cytoplasm</keyword>
<dbReference type="EMBL" id="WIVE01000001">
    <property type="protein sequence ID" value="MQX34897.1"/>
    <property type="molecule type" value="Genomic_DNA"/>
</dbReference>
<dbReference type="PANTHER" id="PTHR43622">
    <property type="entry name" value="3-DEHYDROQUINATE SYNTHASE"/>
    <property type="match status" value="1"/>
</dbReference>
<feature type="binding site" evidence="19">
    <location>
        <position position="282"/>
    </location>
    <ligand>
        <name>Zn(2+)</name>
        <dbReference type="ChEBI" id="CHEBI:29105"/>
    </ligand>
</feature>
<dbReference type="GO" id="GO:0046872">
    <property type="term" value="F:metal ion binding"/>
    <property type="evidence" value="ECO:0007669"/>
    <property type="project" value="UniProtKB-KW"/>
</dbReference>
<name>A0A7X2D2T6_9PROT</name>
<keyword evidence="12 19" id="KW-0479">Metal-binding</keyword>
<comment type="cofactor">
    <cofactor evidence="19">
        <name>Co(2+)</name>
        <dbReference type="ChEBI" id="CHEBI:48828"/>
    </cofactor>
    <cofactor evidence="19">
        <name>Zn(2+)</name>
        <dbReference type="ChEBI" id="CHEBI:29105"/>
    </cofactor>
    <text evidence="19">Binds 1 divalent metal cation per subunit. Can use either Co(2+) or Zn(2+).</text>
</comment>
<dbReference type="SUPFAM" id="SSF56796">
    <property type="entry name" value="Dehydroquinate synthase-like"/>
    <property type="match status" value="1"/>
</dbReference>
<dbReference type="FunFam" id="3.40.50.1970:FF:000007">
    <property type="entry name" value="Pentafunctional AROM polypeptide"/>
    <property type="match status" value="1"/>
</dbReference>
<dbReference type="GO" id="GO:0008652">
    <property type="term" value="P:amino acid biosynthetic process"/>
    <property type="evidence" value="ECO:0007669"/>
    <property type="project" value="UniProtKB-KW"/>
</dbReference>
<evidence type="ECO:0000256" key="6">
    <source>
        <dbReference type="ARBA" id="ARBA00004661"/>
    </source>
</evidence>
<comment type="subcellular location">
    <subcellularLocation>
        <location evidence="5 19">Cytoplasm</location>
    </subcellularLocation>
</comment>
<dbReference type="Proteomes" id="UP000434582">
    <property type="component" value="Unassembled WGS sequence"/>
</dbReference>
<reference evidence="22 23" key="1">
    <citation type="submission" date="2019-10" db="EMBL/GenBank/DDBJ databases">
        <title>Draft whole-genome sequence of the purple nonsulfur photosynthetic bacterium Roseospira navarrensis DSM 15114.</title>
        <authorList>
            <person name="Kyndt J.A."/>
            <person name="Meyer T.E."/>
        </authorList>
    </citation>
    <scope>NUCLEOTIDE SEQUENCE [LARGE SCALE GENOMIC DNA]</scope>
    <source>
        <strain evidence="22 23">DSM 15114</strain>
    </source>
</reference>
<dbReference type="RefSeq" id="WP_153339857.1">
    <property type="nucleotide sequence ID" value="NZ_WIVE01000001.1"/>
</dbReference>
<dbReference type="GO" id="GO:0009423">
    <property type="term" value="P:chorismate biosynthetic process"/>
    <property type="evidence" value="ECO:0007669"/>
    <property type="project" value="UniProtKB-UniRule"/>
</dbReference>
<dbReference type="EC" id="4.2.3.4" evidence="8 19"/>
<evidence type="ECO:0000256" key="19">
    <source>
        <dbReference type="HAMAP-Rule" id="MF_00110"/>
    </source>
</evidence>
<comment type="cofactor">
    <cofactor evidence="2 19">
        <name>NAD(+)</name>
        <dbReference type="ChEBI" id="CHEBI:57540"/>
    </cofactor>
</comment>
<comment type="similarity">
    <text evidence="7 19">Belongs to the sugar phosphate cyclases superfamily. Dehydroquinate synthase family.</text>
</comment>
<gene>
    <name evidence="19" type="primary">aroB</name>
    <name evidence="22" type="ORF">GHC57_00035</name>
</gene>
<dbReference type="NCBIfam" id="TIGR01357">
    <property type="entry name" value="aroB"/>
    <property type="match status" value="1"/>
</dbReference>
<dbReference type="Pfam" id="PF01761">
    <property type="entry name" value="DHQ_synthase"/>
    <property type="match status" value="1"/>
</dbReference>
<evidence type="ECO:0000256" key="18">
    <source>
        <dbReference type="ARBA" id="ARBA00023285"/>
    </source>
</evidence>
<dbReference type="InterPro" id="IPR030963">
    <property type="entry name" value="DHQ_synth_fam"/>
</dbReference>
<accession>A0A7X2D2T6</accession>
<feature type="binding site" evidence="19">
    <location>
        <position position="201"/>
    </location>
    <ligand>
        <name>Zn(2+)</name>
        <dbReference type="ChEBI" id="CHEBI:29105"/>
    </ligand>
</feature>
<evidence type="ECO:0000256" key="3">
    <source>
        <dbReference type="ARBA" id="ARBA00001947"/>
    </source>
</evidence>
<dbReference type="Pfam" id="PF24621">
    <property type="entry name" value="DHQS_C"/>
    <property type="match status" value="1"/>
</dbReference>
<keyword evidence="17 19" id="KW-0456">Lyase</keyword>
<feature type="binding site" evidence="19">
    <location>
        <begin position="122"/>
        <end position="126"/>
    </location>
    <ligand>
        <name>NAD(+)</name>
        <dbReference type="ChEBI" id="CHEBI:57540"/>
    </ligand>
</feature>
<feature type="domain" description="3-dehydroquinate synthase C-terminal" evidence="21">
    <location>
        <begin position="198"/>
        <end position="345"/>
    </location>
</feature>
<feature type="binding site" evidence="19">
    <location>
        <position position="168"/>
    </location>
    <ligand>
        <name>NAD(+)</name>
        <dbReference type="ChEBI" id="CHEBI:57540"/>
    </ligand>
</feature>
<dbReference type="Gene3D" id="1.20.1090.10">
    <property type="entry name" value="Dehydroquinate synthase-like - alpha domain"/>
    <property type="match status" value="1"/>
</dbReference>
<protein>
    <recommendedName>
        <fullName evidence="9 19">3-dehydroquinate synthase</fullName>
        <shortName evidence="19">DHQS</shortName>
        <ecNumber evidence="8 19">4.2.3.4</ecNumber>
    </recommendedName>
</protein>
<dbReference type="GO" id="GO:0009073">
    <property type="term" value="P:aromatic amino acid family biosynthetic process"/>
    <property type="evidence" value="ECO:0007669"/>
    <property type="project" value="UniProtKB-KW"/>
</dbReference>
<comment type="function">
    <text evidence="4 19">Catalyzes the conversion of 3-deoxy-D-arabino-heptulosonate 7-phosphate (DAHP) to dehydroquinate (DHQ).</text>
</comment>
<dbReference type="Gene3D" id="3.40.50.1970">
    <property type="match status" value="1"/>
</dbReference>
<dbReference type="OrthoDB" id="9806583at2"/>
<keyword evidence="16 19" id="KW-0057">Aromatic amino acid biosynthesis</keyword>
<dbReference type="InterPro" id="IPR056179">
    <property type="entry name" value="DHQS_C"/>
</dbReference>
<comment type="cofactor">
    <cofactor evidence="3">
        <name>Zn(2+)</name>
        <dbReference type="ChEBI" id="CHEBI:29105"/>
    </cofactor>
</comment>
<evidence type="ECO:0000313" key="22">
    <source>
        <dbReference type="EMBL" id="MQX34897.1"/>
    </source>
</evidence>
<evidence type="ECO:0000256" key="13">
    <source>
        <dbReference type="ARBA" id="ARBA00022741"/>
    </source>
</evidence>
<keyword evidence="15 19" id="KW-0520">NAD</keyword>